<keyword evidence="4" id="KW-1185">Reference proteome</keyword>
<keyword evidence="1 3" id="KW-0808">Transferase</keyword>
<proteinExistence type="predicted"/>
<evidence type="ECO:0000313" key="3">
    <source>
        <dbReference type="EMBL" id="EHQ34273.1"/>
    </source>
</evidence>
<dbReference type="RefSeq" id="WP_004075853.1">
    <property type="nucleotide sequence ID" value="NZ_CM001436.1"/>
</dbReference>
<dbReference type="Pfam" id="PF12804">
    <property type="entry name" value="NTP_transf_3"/>
    <property type="match status" value="1"/>
</dbReference>
<evidence type="ECO:0000259" key="2">
    <source>
        <dbReference type="Pfam" id="PF12804"/>
    </source>
</evidence>
<feature type="domain" description="MobA-like NTP transferase" evidence="2">
    <location>
        <begin position="3"/>
        <end position="125"/>
    </location>
</feature>
<accession>H1YZ44</accession>
<dbReference type="GO" id="GO:0016779">
    <property type="term" value="F:nucleotidyltransferase activity"/>
    <property type="evidence" value="ECO:0007669"/>
    <property type="project" value="UniProtKB-ARBA"/>
</dbReference>
<dbReference type="InterPro" id="IPR029044">
    <property type="entry name" value="Nucleotide-diphossugar_trans"/>
</dbReference>
<dbReference type="AlphaFoldDB" id="H1YZ44"/>
<dbReference type="InterPro" id="IPR025877">
    <property type="entry name" value="MobA-like_NTP_Trfase"/>
</dbReference>
<name>H1YZ44_9EURY</name>
<dbReference type="EMBL" id="CM001436">
    <property type="protein sequence ID" value="EHQ34273.1"/>
    <property type="molecule type" value="Genomic_DNA"/>
</dbReference>
<dbReference type="PANTHER" id="PTHR19136">
    <property type="entry name" value="MOLYBDENUM COFACTOR GUANYLYLTRANSFERASE"/>
    <property type="match status" value="1"/>
</dbReference>
<dbReference type="Gene3D" id="3.90.550.10">
    <property type="entry name" value="Spore Coat Polysaccharide Biosynthesis Protein SpsA, Chain A"/>
    <property type="match status" value="1"/>
</dbReference>
<dbReference type="PANTHER" id="PTHR19136:SF86">
    <property type="entry name" value="ADENOSYLCOBINAMIDE-PHOSPHATE GUANYLYLTRANSFERASE"/>
    <property type="match status" value="1"/>
</dbReference>
<protein>
    <submittedName>
        <fullName evidence="3">Nucleotidyl transferase</fullName>
    </submittedName>
</protein>
<sequence length="202" mass="22511">MLALIMAGGRGTRLGMGEKPLVRILDRPMIDYILQAFESAGHEPIIALSDNVPMTKNWCRVNGVEYYCAGGLGYVEDLIEFTRETNERSAFLTCASDIPGITSRTINEICMKYSQSGKDSCSVWIPEDLVREISFSCGYRENIEGVKACPTGLNIVKGSMIEEEQDELKVISDDISLGYNINTPDELSLFEKFLKSDRKGIF</sequence>
<dbReference type="Proteomes" id="UP000005741">
    <property type="component" value="Chromosome"/>
</dbReference>
<gene>
    <name evidence="3" type="ORF">Metlim_0120</name>
</gene>
<organism evidence="3 4">
    <name type="scientific">Methanoplanus limicola DSM 2279</name>
    <dbReference type="NCBI Taxonomy" id="937775"/>
    <lineage>
        <taxon>Archaea</taxon>
        <taxon>Methanobacteriati</taxon>
        <taxon>Methanobacteriota</taxon>
        <taxon>Stenosarchaea group</taxon>
        <taxon>Methanomicrobia</taxon>
        <taxon>Methanomicrobiales</taxon>
        <taxon>Methanomicrobiaceae</taxon>
        <taxon>Methanoplanus</taxon>
    </lineage>
</organism>
<dbReference type="OrthoDB" id="9782at2157"/>
<dbReference type="FunCoup" id="H1YZ44">
    <property type="interactions" value="6"/>
</dbReference>
<dbReference type="InParanoid" id="H1YZ44"/>
<dbReference type="STRING" id="937775.Metlim_0120"/>
<evidence type="ECO:0000313" key="4">
    <source>
        <dbReference type="Proteomes" id="UP000005741"/>
    </source>
</evidence>
<reference evidence="3 4" key="1">
    <citation type="submission" date="2011-10" db="EMBL/GenBank/DDBJ databases">
        <title>The Improved High-Quality Draft genome of Methanoplanus limicola DSM 2279.</title>
        <authorList>
            <consortium name="US DOE Joint Genome Institute (JGI-PGF)"/>
            <person name="Lucas S."/>
            <person name="Copeland A."/>
            <person name="Lapidus A."/>
            <person name="Glavina del Rio T."/>
            <person name="Dalin E."/>
            <person name="Tice H."/>
            <person name="Bruce D."/>
            <person name="Goodwin L."/>
            <person name="Pitluck S."/>
            <person name="Peters L."/>
            <person name="Mikhailova N."/>
            <person name="Lu M."/>
            <person name="Kyrpides N."/>
            <person name="Mavromatis K."/>
            <person name="Ivanova N."/>
            <person name="Markowitz V."/>
            <person name="Cheng J.-F."/>
            <person name="Hugenholtz P."/>
            <person name="Woyke T."/>
            <person name="Wu D."/>
            <person name="Wirth R."/>
            <person name="Brambilla E.-M."/>
            <person name="Klenk H.-P."/>
            <person name="Eisen J.A."/>
        </authorList>
    </citation>
    <scope>NUCLEOTIDE SEQUENCE [LARGE SCALE GENOMIC DNA]</scope>
    <source>
        <strain evidence="3 4">DSM 2279</strain>
    </source>
</reference>
<evidence type="ECO:0000256" key="1">
    <source>
        <dbReference type="ARBA" id="ARBA00022679"/>
    </source>
</evidence>
<dbReference type="HOGENOM" id="CLU_098907_0_0_2"/>
<dbReference type="SUPFAM" id="SSF53448">
    <property type="entry name" value="Nucleotide-diphospho-sugar transferases"/>
    <property type="match status" value="1"/>
</dbReference>